<keyword evidence="1" id="KW-1133">Transmembrane helix</keyword>
<feature type="transmembrane region" description="Helical" evidence="1">
    <location>
        <begin position="167"/>
        <end position="185"/>
    </location>
</feature>
<evidence type="ECO:0000313" key="4">
    <source>
        <dbReference type="EMBL" id="MFC4739720.1"/>
    </source>
</evidence>
<dbReference type="InterPro" id="IPR050879">
    <property type="entry name" value="Acyltransferase_3"/>
</dbReference>
<evidence type="ECO:0000313" key="5">
    <source>
        <dbReference type="Proteomes" id="UP001595885"/>
    </source>
</evidence>
<evidence type="ECO:0000259" key="3">
    <source>
        <dbReference type="Pfam" id="PF19040"/>
    </source>
</evidence>
<dbReference type="GO" id="GO:0016746">
    <property type="term" value="F:acyltransferase activity"/>
    <property type="evidence" value="ECO:0007669"/>
    <property type="project" value="UniProtKB-KW"/>
</dbReference>
<feature type="domain" description="SGNH" evidence="3">
    <location>
        <begin position="414"/>
        <end position="610"/>
    </location>
</feature>
<dbReference type="EC" id="2.3.1.-" evidence="4"/>
<feature type="domain" description="Acyltransferase 3" evidence="2">
    <location>
        <begin position="10"/>
        <end position="329"/>
    </location>
</feature>
<dbReference type="RefSeq" id="WP_379739680.1">
    <property type="nucleotide sequence ID" value="NZ_JBHSGW010000004.1"/>
</dbReference>
<feature type="transmembrane region" description="Helical" evidence="1">
    <location>
        <begin position="145"/>
        <end position="160"/>
    </location>
</feature>
<organism evidence="4 5">
    <name type="scientific">Flavobacterium ponti</name>
    <dbReference type="NCBI Taxonomy" id="665133"/>
    <lineage>
        <taxon>Bacteria</taxon>
        <taxon>Pseudomonadati</taxon>
        <taxon>Bacteroidota</taxon>
        <taxon>Flavobacteriia</taxon>
        <taxon>Flavobacteriales</taxon>
        <taxon>Flavobacteriaceae</taxon>
        <taxon>Flavobacterium</taxon>
    </lineage>
</organism>
<keyword evidence="1" id="KW-0472">Membrane</keyword>
<evidence type="ECO:0000256" key="1">
    <source>
        <dbReference type="SAM" id="Phobius"/>
    </source>
</evidence>
<comment type="caution">
    <text evidence="4">The sequence shown here is derived from an EMBL/GenBank/DDBJ whole genome shotgun (WGS) entry which is preliminary data.</text>
</comment>
<keyword evidence="5" id="KW-1185">Reference proteome</keyword>
<proteinExistence type="predicted"/>
<dbReference type="PANTHER" id="PTHR23028:SF53">
    <property type="entry name" value="ACYL_TRANSF_3 DOMAIN-CONTAINING PROTEIN"/>
    <property type="match status" value="1"/>
</dbReference>
<feature type="transmembrane region" description="Helical" evidence="1">
    <location>
        <begin position="34"/>
        <end position="54"/>
    </location>
</feature>
<keyword evidence="4" id="KW-0808">Transferase</keyword>
<feature type="transmembrane region" description="Helical" evidence="1">
    <location>
        <begin position="191"/>
        <end position="212"/>
    </location>
</feature>
<accession>A0ABV9P4B1</accession>
<dbReference type="Pfam" id="PF01757">
    <property type="entry name" value="Acyl_transf_3"/>
    <property type="match status" value="1"/>
</dbReference>
<feature type="transmembrane region" description="Helical" evidence="1">
    <location>
        <begin position="311"/>
        <end position="329"/>
    </location>
</feature>
<gene>
    <name evidence="4" type="ORF">ACFO3U_06900</name>
</gene>
<sequence length="622" mass="72063">MSQKKYFPHIDGLRGIAVLLVLLFHLDNSFFKGGYIGVDVFFVISGYLISTILINKIDSNTFSFKDFYLRRMKRLMPAMLFVVVLTMIMGYFIFPLHLLEKSLKSATASILSFSNIFFFNESGYFDSGAHLKPLLHTWSLSVEEQFYLIWPFLLFFTLKIKKNIYRILVLTAIGIISLIYCEYYLTINSSAAFFLTPFRVFEFLMGTLLFWVKKFEFKLFVKEILSFISIVGLIFLSYFYNNNVDFPGVNALLPCLFSAILIHNTGQSKYVSLIYNNQLIRWFGKISYSLYLIHWPFIVFYKFLYAPELDLIDQSILFIASTFIGFLIYKFVETPFRETKKNSKNSKTIIYIVATIAMILTVNLLILKFGSLIFNTKNTTNYSLKQIEEGKQLRFKFCNEPFLNDIALEKTNHKEQVLILGDSHAPDALNFLKLAYPNYDFRMLTEGGCPPMIKSDLGLIDNHPVEIKNNCYALMDKIITLDLSGYEYIVINVMFDWYKPDNLVNYIKELKKKTDAQIIVFGNYIILNDDLVNHPNLAKSLTNDDVKSLALFENELKLKSKGLYRYISKKDLLCKNSSNNIKDCVIFTAQNAPMTYDSNHLSFEFTEIISDSLLAKKINVFN</sequence>
<feature type="transmembrane region" description="Helical" evidence="1">
    <location>
        <begin position="286"/>
        <end position="305"/>
    </location>
</feature>
<evidence type="ECO:0000259" key="2">
    <source>
        <dbReference type="Pfam" id="PF01757"/>
    </source>
</evidence>
<keyword evidence="4" id="KW-0012">Acyltransferase</keyword>
<name>A0ABV9P4B1_9FLAO</name>
<reference evidence="5" key="1">
    <citation type="journal article" date="2019" name="Int. J. Syst. Evol. Microbiol.">
        <title>The Global Catalogue of Microorganisms (GCM) 10K type strain sequencing project: providing services to taxonomists for standard genome sequencing and annotation.</title>
        <authorList>
            <consortium name="The Broad Institute Genomics Platform"/>
            <consortium name="The Broad Institute Genome Sequencing Center for Infectious Disease"/>
            <person name="Wu L."/>
            <person name="Ma J."/>
        </authorList>
    </citation>
    <scope>NUCLEOTIDE SEQUENCE [LARGE SCALE GENOMIC DNA]</scope>
    <source>
        <strain evidence="5">CCUG 50349</strain>
    </source>
</reference>
<dbReference type="Proteomes" id="UP001595885">
    <property type="component" value="Unassembled WGS sequence"/>
</dbReference>
<dbReference type="EMBL" id="JBHSGW010000004">
    <property type="protein sequence ID" value="MFC4739720.1"/>
    <property type="molecule type" value="Genomic_DNA"/>
</dbReference>
<feature type="transmembrane region" description="Helical" evidence="1">
    <location>
        <begin position="246"/>
        <end position="265"/>
    </location>
</feature>
<protein>
    <submittedName>
        <fullName evidence="4">Acyltransferase family protein</fullName>
        <ecNumber evidence="4">2.3.1.-</ecNumber>
    </submittedName>
</protein>
<feature type="transmembrane region" description="Helical" evidence="1">
    <location>
        <begin position="349"/>
        <end position="374"/>
    </location>
</feature>
<keyword evidence="1" id="KW-0812">Transmembrane</keyword>
<dbReference type="Pfam" id="PF19040">
    <property type="entry name" value="SGNH"/>
    <property type="match status" value="1"/>
</dbReference>
<dbReference type="PANTHER" id="PTHR23028">
    <property type="entry name" value="ACETYLTRANSFERASE"/>
    <property type="match status" value="1"/>
</dbReference>
<feature type="transmembrane region" description="Helical" evidence="1">
    <location>
        <begin position="224"/>
        <end position="240"/>
    </location>
</feature>
<dbReference type="InterPro" id="IPR043968">
    <property type="entry name" value="SGNH"/>
</dbReference>
<dbReference type="InterPro" id="IPR002656">
    <property type="entry name" value="Acyl_transf_3_dom"/>
</dbReference>
<feature type="transmembrane region" description="Helical" evidence="1">
    <location>
        <begin position="12"/>
        <end position="28"/>
    </location>
</feature>
<feature type="transmembrane region" description="Helical" evidence="1">
    <location>
        <begin position="75"/>
        <end position="94"/>
    </location>
</feature>